<name>A0AAN8P252_POLSC</name>
<keyword evidence="4" id="KW-0010">Activator</keyword>
<accession>A0AAN8P252</accession>
<dbReference type="Proteomes" id="UP001372834">
    <property type="component" value="Unassembled WGS sequence"/>
</dbReference>
<feature type="domain" description="Nucleolar protein 11 N-terminal" evidence="7">
    <location>
        <begin position="1"/>
        <end position="331"/>
    </location>
</feature>
<dbReference type="EMBL" id="JAWJWE010000007">
    <property type="protein sequence ID" value="KAK6632771.1"/>
    <property type="molecule type" value="Genomic_DNA"/>
</dbReference>
<evidence type="ECO:0000256" key="5">
    <source>
        <dbReference type="ARBA" id="ARBA00023163"/>
    </source>
</evidence>
<protein>
    <recommendedName>
        <fullName evidence="11">Nucleolar protein 11</fullName>
    </recommendedName>
</protein>
<dbReference type="GO" id="GO:0005730">
    <property type="term" value="C:nucleolus"/>
    <property type="evidence" value="ECO:0007669"/>
    <property type="project" value="UniProtKB-SubCell"/>
</dbReference>
<dbReference type="Pfam" id="PF20998">
    <property type="entry name" value="Nol11_C"/>
    <property type="match status" value="1"/>
</dbReference>
<evidence type="ECO:0000256" key="2">
    <source>
        <dbReference type="ARBA" id="ARBA00022552"/>
    </source>
</evidence>
<evidence type="ECO:0008006" key="11">
    <source>
        <dbReference type="Google" id="ProtNLM"/>
    </source>
</evidence>
<dbReference type="GO" id="GO:0003723">
    <property type="term" value="F:RNA binding"/>
    <property type="evidence" value="ECO:0007669"/>
    <property type="project" value="TreeGrafter"/>
</dbReference>
<sequence length="593" mass="66168">MANFNTAFGLCSTTDSRGLLGVAEDDDGCVVVTLGKSMIIRCRLSDQKQLNSWSTALAKLTSKVVWNAIDENYVGVFDNVYIKQWTKVDSSLEKAKKHKFKNEIHELLLYSKDNILRKSKLIVLFKNGSIRDLESALSSCKDSTPDVIQPQEIIELADIIFDGVRRHLIIVTKYENKYRQCYCASLEDGNFLIGEPIKKTKLRRPGTSLLGFTILAGEKGNSVLTFWSDGFLYSLPLPLESEKCGVGKYLGAINVISKTSEVAIQAVGHDHIAIYGGDISEEGAFLGIYNVKFGVIQAQASFKMFNKPPRMWLIDNNLVIVMGQRLVCVPFNLQTQTLSALVGSRALHSHLQTPSEICTIVPTAVWDENGMDVKPPEVDYPDKIKEQLITFSSEGWSEFGICQALMGQLIESKDIDTLLWCLNNFSDIPEDHLVRMIQLALRDKKNEIFKSGDGEDLKSKFLNKILSIPVDSFSLLTNLKRLFDFDDCLALVGYLTGLLSNAGVEDVSVADSTAVLEWTMTLLDAFYQYFILSKDPKVLESVATMKEQVEELVVALNDMAKIIPYVTGLQKGKSVGKKRCGGSYSVERFRLYT</sequence>
<dbReference type="AlphaFoldDB" id="A0AAN8P252"/>
<feature type="domain" description="Nucleolar protein 11 C-terminal" evidence="8">
    <location>
        <begin position="395"/>
        <end position="592"/>
    </location>
</feature>
<organism evidence="9 10">
    <name type="scientific">Polyplax serrata</name>
    <name type="common">Common mouse louse</name>
    <dbReference type="NCBI Taxonomy" id="468196"/>
    <lineage>
        <taxon>Eukaryota</taxon>
        <taxon>Metazoa</taxon>
        <taxon>Ecdysozoa</taxon>
        <taxon>Arthropoda</taxon>
        <taxon>Hexapoda</taxon>
        <taxon>Insecta</taxon>
        <taxon>Pterygota</taxon>
        <taxon>Neoptera</taxon>
        <taxon>Paraneoptera</taxon>
        <taxon>Psocodea</taxon>
        <taxon>Troctomorpha</taxon>
        <taxon>Phthiraptera</taxon>
        <taxon>Anoplura</taxon>
        <taxon>Polyplacidae</taxon>
        <taxon>Polyplax</taxon>
    </lineage>
</organism>
<dbReference type="PANTHER" id="PTHR15633:SF2">
    <property type="entry name" value="NUCLEOLAR PROTEIN 11"/>
    <property type="match status" value="1"/>
</dbReference>
<reference evidence="9 10" key="1">
    <citation type="submission" date="2023-10" db="EMBL/GenBank/DDBJ databases">
        <title>Genomes of two closely related lineages of the louse Polyplax serrata with different host specificities.</title>
        <authorList>
            <person name="Martinu J."/>
            <person name="Tarabai H."/>
            <person name="Stefka J."/>
            <person name="Hypsa V."/>
        </authorList>
    </citation>
    <scope>NUCLEOTIDE SEQUENCE [LARGE SCALE GENOMIC DNA]</scope>
    <source>
        <strain evidence="9">HR10_N</strain>
    </source>
</reference>
<gene>
    <name evidence="9" type="ORF">RUM43_013542</name>
</gene>
<evidence type="ECO:0000256" key="3">
    <source>
        <dbReference type="ARBA" id="ARBA00023015"/>
    </source>
</evidence>
<comment type="caution">
    <text evidence="9">The sequence shown here is derived from an EMBL/GenBank/DDBJ whole genome shotgun (WGS) entry which is preliminary data.</text>
</comment>
<keyword evidence="6" id="KW-0539">Nucleus</keyword>
<evidence type="ECO:0000256" key="6">
    <source>
        <dbReference type="ARBA" id="ARBA00023242"/>
    </source>
</evidence>
<dbReference type="Pfam" id="PF08168">
    <property type="entry name" value="NOL11_N"/>
    <property type="match status" value="1"/>
</dbReference>
<dbReference type="InterPro" id="IPR012584">
    <property type="entry name" value="NOL11_N"/>
</dbReference>
<keyword evidence="5" id="KW-0804">Transcription</keyword>
<keyword evidence="2" id="KW-0698">rRNA processing</keyword>
<keyword evidence="3" id="KW-0805">Transcription regulation</keyword>
<dbReference type="GO" id="GO:0030490">
    <property type="term" value="P:maturation of SSU-rRNA"/>
    <property type="evidence" value="ECO:0007669"/>
    <property type="project" value="InterPro"/>
</dbReference>
<evidence type="ECO:0000259" key="7">
    <source>
        <dbReference type="Pfam" id="PF08168"/>
    </source>
</evidence>
<proteinExistence type="predicted"/>
<dbReference type="InterPro" id="IPR042859">
    <property type="entry name" value="NOL11"/>
</dbReference>
<dbReference type="PANTHER" id="PTHR15633">
    <property type="entry name" value="NUCLEOLAR PROTEIN 11"/>
    <property type="match status" value="1"/>
</dbReference>
<evidence type="ECO:0000256" key="4">
    <source>
        <dbReference type="ARBA" id="ARBA00023159"/>
    </source>
</evidence>
<evidence type="ECO:0000256" key="1">
    <source>
        <dbReference type="ARBA" id="ARBA00004604"/>
    </source>
</evidence>
<comment type="subcellular location">
    <subcellularLocation>
        <location evidence="1">Nucleus</location>
        <location evidence="1">Nucleolus</location>
    </subcellularLocation>
</comment>
<evidence type="ECO:0000313" key="9">
    <source>
        <dbReference type="EMBL" id="KAK6632771.1"/>
    </source>
</evidence>
<dbReference type="InterPro" id="IPR048897">
    <property type="entry name" value="Nol11_C"/>
</dbReference>
<evidence type="ECO:0000313" key="10">
    <source>
        <dbReference type="Proteomes" id="UP001372834"/>
    </source>
</evidence>
<evidence type="ECO:0000259" key="8">
    <source>
        <dbReference type="Pfam" id="PF20998"/>
    </source>
</evidence>